<comment type="pathway">
    <text evidence="5">Carbohydrate metabolism; L-rhamnose metabolism.</text>
</comment>
<comment type="subunit">
    <text evidence="5">Homodimer.</text>
</comment>
<dbReference type="GO" id="GO:0019301">
    <property type="term" value="P:rhamnose catabolic process"/>
    <property type="evidence" value="ECO:0007669"/>
    <property type="project" value="UniProtKB-UniRule"/>
</dbReference>
<gene>
    <name evidence="5 7" type="primary">rhaM</name>
    <name evidence="7" type="ORF">E4T21_09975</name>
</gene>
<comment type="catalytic activity">
    <reaction evidence="5">
        <text>alpha-L-rhamnose = beta-L-rhamnose</text>
        <dbReference type="Rhea" id="RHEA:25584"/>
        <dbReference type="ChEBI" id="CHEBI:27586"/>
        <dbReference type="ChEBI" id="CHEBI:27907"/>
        <dbReference type="EC" id="5.1.3.32"/>
    </reaction>
</comment>
<keyword evidence="3 5" id="KW-0119">Carbohydrate metabolism</keyword>
<evidence type="ECO:0000313" key="8">
    <source>
        <dbReference type="Proteomes" id="UP000324285"/>
    </source>
</evidence>
<dbReference type="InterPro" id="IPR011008">
    <property type="entry name" value="Dimeric_a/b-barrel"/>
</dbReference>
<dbReference type="OrthoDB" id="9799608at2"/>
<feature type="binding site" evidence="5">
    <location>
        <position position="41"/>
    </location>
    <ligand>
        <name>substrate</name>
    </ligand>
</feature>
<comment type="similarity">
    <text evidence="5">Belongs to the rhamnose mutarotase family.</text>
</comment>
<dbReference type="SUPFAM" id="SSF54909">
    <property type="entry name" value="Dimeric alpha+beta barrel"/>
    <property type="match status" value="1"/>
</dbReference>
<dbReference type="GO" id="GO:0005737">
    <property type="term" value="C:cytoplasm"/>
    <property type="evidence" value="ECO:0007669"/>
    <property type="project" value="UniProtKB-SubCell"/>
</dbReference>
<dbReference type="PANTHER" id="PTHR34389:SF2">
    <property type="entry name" value="L-RHAMNOSE MUTAROTASE"/>
    <property type="match status" value="1"/>
</dbReference>
<feature type="binding site" evidence="5">
    <location>
        <begin position="76"/>
        <end position="77"/>
    </location>
    <ligand>
        <name>substrate</name>
    </ligand>
</feature>
<name>A0A5C1NF52_9GAMM</name>
<dbReference type="AlphaFoldDB" id="A0A5C1NF52"/>
<dbReference type="HAMAP" id="MF_01663">
    <property type="entry name" value="L_rham_rotase"/>
    <property type="match status" value="1"/>
</dbReference>
<dbReference type="InterPro" id="IPR008000">
    <property type="entry name" value="Rham/fucose_mutarotase"/>
</dbReference>
<dbReference type="Gene3D" id="3.30.70.100">
    <property type="match status" value="1"/>
</dbReference>
<feature type="active site" description="Proton donor" evidence="5">
    <location>
        <position position="22"/>
    </location>
</feature>
<dbReference type="EC" id="5.1.3.32" evidence="5 6"/>
<dbReference type="InterPro" id="IPR013448">
    <property type="entry name" value="L-rhamnose_mutarotase"/>
</dbReference>
<keyword evidence="2 5" id="KW-0413">Isomerase</keyword>
<feature type="binding site" evidence="5">
    <location>
        <position position="18"/>
    </location>
    <ligand>
        <name>substrate</name>
    </ligand>
</feature>
<dbReference type="Pfam" id="PF05336">
    <property type="entry name" value="rhaM"/>
    <property type="match status" value="1"/>
</dbReference>
<comment type="subcellular location">
    <subcellularLocation>
        <location evidence="5">Cytoplasm</location>
    </subcellularLocation>
</comment>
<dbReference type="GO" id="GO:0062192">
    <property type="term" value="F:L-rhamnose mutarotase activity"/>
    <property type="evidence" value="ECO:0007669"/>
    <property type="project" value="UniProtKB-UniRule"/>
</dbReference>
<reference evidence="7" key="1">
    <citation type="submission" date="2021-02" db="EMBL/GenBank/DDBJ databases">
        <title>Strain Y2R2, a novel species of the genus Halomonas.</title>
        <authorList>
            <person name="Huang H."/>
        </authorList>
    </citation>
    <scope>NUCLEOTIDE SEQUENCE</scope>
    <source>
        <strain evidence="7">Y2R2</strain>
    </source>
</reference>
<evidence type="ECO:0000256" key="1">
    <source>
        <dbReference type="ARBA" id="ARBA00022490"/>
    </source>
</evidence>
<comment type="function">
    <text evidence="5">Involved in the anomeric conversion of L-rhamnose.</text>
</comment>
<dbReference type="Proteomes" id="UP000324285">
    <property type="component" value="Chromosome"/>
</dbReference>
<sequence>MLIRTFRMTLHPGQEAEYQRRHDQIWPELSEALRRAGILDYRIFLDRESLALFAVMQLRDDHQVDRLAEREVMQRWWDYMADIMATHDDHSPVTVPLEEVFTFLPVEST</sequence>
<dbReference type="EMBL" id="CP038437">
    <property type="protein sequence ID" value="QEM81846.1"/>
    <property type="molecule type" value="Genomic_DNA"/>
</dbReference>
<dbReference type="UniPathway" id="UPA00125"/>
<evidence type="ECO:0000256" key="3">
    <source>
        <dbReference type="ARBA" id="ARBA00023277"/>
    </source>
</evidence>
<evidence type="ECO:0000256" key="2">
    <source>
        <dbReference type="ARBA" id="ARBA00023235"/>
    </source>
</evidence>
<proteinExistence type="inferred from homology"/>
<keyword evidence="8" id="KW-1185">Reference proteome</keyword>
<dbReference type="PANTHER" id="PTHR34389">
    <property type="entry name" value="L-RHAMNOSE MUTAROTASE"/>
    <property type="match status" value="1"/>
</dbReference>
<dbReference type="RefSeq" id="WP_149284857.1">
    <property type="nucleotide sequence ID" value="NZ_CP038437.2"/>
</dbReference>
<keyword evidence="1 5" id="KW-0963">Cytoplasm</keyword>
<evidence type="ECO:0000313" key="7">
    <source>
        <dbReference type="EMBL" id="QEM81846.1"/>
    </source>
</evidence>
<protein>
    <recommendedName>
        <fullName evidence="5 6">L-rhamnose mutarotase</fullName>
        <ecNumber evidence="5 6">5.1.3.32</ecNumber>
    </recommendedName>
    <alternativeName>
        <fullName evidence="5">Rhamnose 1-epimerase</fullName>
    </alternativeName>
    <alternativeName>
        <fullName evidence="5">Type-3 mutarotase</fullName>
    </alternativeName>
</protein>
<dbReference type="KEGG" id="hbh:E4T21_09975"/>
<accession>A0A5C1NF52</accession>
<organism evidence="7 8">
    <name type="scientific">Halomonas binhaiensis</name>
    <dbReference type="NCBI Taxonomy" id="2562282"/>
    <lineage>
        <taxon>Bacteria</taxon>
        <taxon>Pseudomonadati</taxon>
        <taxon>Pseudomonadota</taxon>
        <taxon>Gammaproteobacteria</taxon>
        <taxon>Oceanospirillales</taxon>
        <taxon>Halomonadaceae</taxon>
        <taxon>Halomonas</taxon>
    </lineage>
</organism>
<evidence type="ECO:0000256" key="6">
    <source>
        <dbReference type="NCBIfam" id="TIGR02625"/>
    </source>
</evidence>
<dbReference type="NCBIfam" id="TIGR02625">
    <property type="entry name" value="YiiL_rotase"/>
    <property type="match status" value="1"/>
</dbReference>
<keyword evidence="4 5" id="KW-0684">Rhamnose metabolism</keyword>
<evidence type="ECO:0000256" key="5">
    <source>
        <dbReference type="HAMAP-Rule" id="MF_01663"/>
    </source>
</evidence>
<evidence type="ECO:0000256" key="4">
    <source>
        <dbReference type="ARBA" id="ARBA00023308"/>
    </source>
</evidence>